<comment type="caution">
    <text evidence="3">The sequence shown here is derived from an EMBL/GenBank/DDBJ whole genome shotgun (WGS) entry which is preliminary data.</text>
</comment>
<dbReference type="EMBL" id="PGCJ01001133">
    <property type="protein sequence ID" value="PLW08930.1"/>
    <property type="molecule type" value="Genomic_DNA"/>
</dbReference>
<keyword evidence="5" id="KW-1185">Reference proteome</keyword>
<gene>
    <name evidence="3" type="ORF">PCANC_22877</name>
    <name evidence="4" type="ORF">PCASD_19464</name>
    <name evidence="2" type="ORF">PCASD_24621</name>
</gene>
<evidence type="ECO:0000313" key="6">
    <source>
        <dbReference type="Proteomes" id="UP000235392"/>
    </source>
</evidence>
<evidence type="ECO:0000313" key="5">
    <source>
        <dbReference type="Proteomes" id="UP000235388"/>
    </source>
</evidence>
<evidence type="ECO:0000313" key="4">
    <source>
        <dbReference type="EMBL" id="PLW28983.1"/>
    </source>
</evidence>
<protein>
    <recommendedName>
        <fullName evidence="7">Hydrophobin</fullName>
    </recommendedName>
</protein>
<dbReference type="EMBL" id="PGCI01000346">
    <property type="protein sequence ID" value="PLW28983.1"/>
    <property type="molecule type" value="Genomic_DNA"/>
</dbReference>
<dbReference type="Proteomes" id="UP000235392">
    <property type="component" value="Unassembled WGS sequence"/>
</dbReference>
<evidence type="ECO:0000313" key="3">
    <source>
        <dbReference type="EMBL" id="PLW08930.1"/>
    </source>
</evidence>
<accession>A0A2N5S6R6</accession>
<keyword evidence="1" id="KW-0732">Signal</keyword>
<feature type="signal peptide" evidence="1">
    <location>
        <begin position="1"/>
        <end position="22"/>
    </location>
</feature>
<name>A0A2N5S6R6_9BASI</name>
<dbReference type="Proteomes" id="UP000235388">
    <property type="component" value="Unassembled WGS sequence"/>
</dbReference>
<evidence type="ECO:0000313" key="2">
    <source>
        <dbReference type="EMBL" id="PLW07833.1"/>
    </source>
</evidence>
<reference evidence="5 6" key="1">
    <citation type="submission" date="2017-11" db="EMBL/GenBank/DDBJ databases">
        <title>De novo assembly and phasing of dikaryotic genomes from two isolates of Puccinia coronata f. sp. avenae, the causal agent of oat crown rust.</title>
        <authorList>
            <person name="Miller M.E."/>
            <person name="Zhang Y."/>
            <person name="Omidvar V."/>
            <person name="Sperschneider J."/>
            <person name="Schwessinger B."/>
            <person name="Raley C."/>
            <person name="Palmer J.M."/>
            <person name="Garnica D."/>
            <person name="Upadhyaya N."/>
            <person name="Rathjen J."/>
            <person name="Taylor J.M."/>
            <person name="Park R.F."/>
            <person name="Dodds P.N."/>
            <person name="Hirsch C.D."/>
            <person name="Kianian S.F."/>
            <person name="Figueroa M."/>
        </authorList>
    </citation>
    <scope>NUCLEOTIDE SEQUENCE [LARGE SCALE GENOMIC DNA]</scope>
    <source>
        <strain evidence="3">12NC29</strain>
        <strain evidence="2">12SD80</strain>
    </source>
</reference>
<evidence type="ECO:0008006" key="7">
    <source>
        <dbReference type="Google" id="ProtNLM"/>
    </source>
</evidence>
<dbReference type="AlphaFoldDB" id="A0A2N5S6R6"/>
<dbReference type="EMBL" id="PGCI01001102">
    <property type="protein sequence ID" value="PLW07833.1"/>
    <property type="molecule type" value="Genomic_DNA"/>
</dbReference>
<proteinExistence type="predicted"/>
<feature type="chain" id="PRO_5015083495" description="Hydrophobin" evidence="1">
    <location>
        <begin position="23"/>
        <end position="129"/>
    </location>
</feature>
<sequence length="129" mass="14636">MRLFHSWSILVALVLFIRRRIAVNAHAVELSPRAFPCQKYSDWGQALCSNNTAPPNPAAIPAQSAFLVKPYPTKQENYYLCPPVQDPCPNLCCRTDFKIKYLYPGESYSVTAQQFDQNCRRQACPPPQS</sequence>
<evidence type="ECO:0000256" key="1">
    <source>
        <dbReference type="SAM" id="SignalP"/>
    </source>
</evidence>
<organism evidence="3 5">
    <name type="scientific">Puccinia coronata f. sp. avenae</name>
    <dbReference type="NCBI Taxonomy" id="200324"/>
    <lineage>
        <taxon>Eukaryota</taxon>
        <taxon>Fungi</taxon>
        <taxon>Dikarya</taxon>
        <taxon>Basidiomycota</taxon>
        <taxon>Pucciniomycotina</taxon>
        <taxon>Pucciniomycetes</taxon>
        <taxon>Pucciniales</taxon>
        <taxon>Pucciniaceae</taxon>
        <taxon>Puccinia</taxon>
    </lineage>
</organism>